<proteinExistence type="predicted"/>
<dbReference type="AlphaFoldDB" id="A0A0C3D402"/>
<accession>A0A0C3D402</accession>
<dbReference type="EMBL" id="KN832883">
    <property type="protein sequence ID" value="KIM96647.1"/>
    <property type="molecule type" value="Genomic_DNA"/>
</dbReference>
<dbReference type="HOGENOM" id="CLU_2073832_0_0_1"/>
<dbReference type="Proteomes" id="UP000054321">
    <property type="component" value="Unassembled WGS sequence"/>
</dbReference>
<evidence type="ECO:0000313" key="2">
    <source>
        <dbReference type="Proteomes" id="UP000054321"/>
    </source>
</evidence>
<sequence>MDLPMLSSFIALTCHVQNHIQDMITLSGMLRKHISEDGIRFDFAKGLERVQLICCFFDTDVVKSRQEDISKQSNDPGPTIYSSERLKTPSNLFWTFLNILPSLNNSHNCSTSRGPHVH</sequence>
<dbReference type="InParanoid" id="A0A0C3D402"/>
<protein>
    <submittedName>
        <fullName evidence="1">Uncharacterized protein</fullName>
    </submittedName>
</protein>
<name>A0A0C3D402_OIDMZ</name>
<organism evidence="1 2">
    <name type="scientific">Oidiodendron maius (strain Zn)</name>
    <dbReference type="NCBI Taxonomy" id="913774"/>
    <lineage>
        <taxon>Eukaryota</taxon>
        <taxon>Fungi</taxon>
        <taxon>Dikarya</taxon>
        <taxon>Ascomycota</taxon>
        <taxon>Pezizomycotina</taxon>
        <taxon>Leotiomycetes</taxon>
        <taxon>Leotiomycetes incertae sedis</taxon>
        <taxon>Myxotrichaceae</taxon>
        <taxon>Oidiodendron</taxon>
    </lineage>
</organism>
<reference evidence="1 2" key="1">
    <citation type="submission" date="2014-04" db="EMBL/GenBank/DDBJ databases">
        <authorList>
            <consortium name="DOE Joint Genome Institute"/>
            <person name="Kuo A."/>
            <person name="Martino E."/>
            <person name="Perotto S."/>
            <person name="Kohler A."/>
            <person name="Nagy L.G."/>
            <person name="Floudas D."/>
            <person name="Copeland A."/>
            <person name="Barry K.W."/>
            <person name="Cichocki N."/>
            <person name="Veneault-Fourrey C."/>
            <person name="LaButti K."/>
            <person name="Lindquist E.A."/>
            <person name="Lipzen A."/>
            <person name="Lundell T."/>
            <person name="Morin E."/>
            <person name="Murat C."/>
            <person name="Sun H."/>
            <person name="Tunlid A."/>
            <person name="Henrissat B."/>
            <person name="Grigoriev I.V."/>
            <person name="Hibbett D.S."/>
            <person name="Martin F."/>
            <person name="Nordberg H.P."/>
            <person name="Cantor M.N."/>
            <person name="Hua S.X."/>
        </authorList>
    </citation>
    <scope>NUCLEOTIDE SEQUENCE [LARGE SCALE GENOMIC DNA]</scope>
    <source>
        <strain evidence="1 2">Zn</strain>
    </source>
</reference>
<gene>
    <name evidence="1" type="ORF">OIDMADRAFT_20628</name>
</gene>
<reference evidence="2" key="2">
    <citation type="submission" date="2015-01" db="EMBL/GenBank/DDBJ databases">
        <title>Evolutionary Origins and Diversification of the Mycorrhizal Mutualists.</title>
        <authorList>
            <consortium name="DOE Joint Genome Institute"/>
            <consortium name="Mycorrhizal Genomics Consortium"/>
            <person name="Kohler A."/>
            <person name="Kuo A."/>
            <person name="Nagy L.G."/>
            <person name="Floudas D."/>
            <person name="Copeland A."/>
            <person name="Barry K.W."/>
            <person name="Cichocki N."/>
            <person name="Veneault-Fourrey C."/>
            <person name="LaButti K."/>
            <person name="Lindquist E.A."/>
            <person name="Lipzen A."/>
            <person name="Lundell T."/>
            <person name="Morin E."/>
            <person name="Murat C."/>
            <person name="Riley R."/>
            <person name="Ohm R."/>
            <person name="Sun H."/>
            <person name="Tunlid A."/>
            <person name="Henrissat B."/>
            <person name="Grigoriev I.V."/>
            <person name="Hibbett D.S."/>
            <person name="Martin F."/>
        </authorList>
    </citation>
    <scope>NUCLEOTIDE SEQUENCE [LARGE SCALE GENOMIC DNA]</scope>
    <source>
        <strain evidence="2">Zn</strain>
    </source>
</reference>
<evidence type="ECO:0000313" key="1">
    <source>
        <dbReference type="EMBL" id="KIM96647.1"/>
    </source>
</evidence>
<keyword evidence="2" id="KW-1185">Reference proteome</keyword>